<organism evidence="3 4">
    <name type="scientific">Candida maltosa (strain Xu316)</name>
    <name type="common">Yeast</name>
    <dbReference type="NCBI Taxonomy" id="1245528"/>
    <lineage>
        <taxon>Eukaryota</taxon>
        <taxon>Fungi</taxon>
        <taxon>Dikarya</taxon>
        <taxon>Ascomycota</taxon>
        <taxon>Saccharomycotina</taxon>
        <taxon>Pichiomycetes</taxon>
        <taxon>Debaryomycetaceae</taxon>
        <taxon>Candida/Lodderomyces clade</taxon>
        <taxon>Candida</taxon>
    </lineage>
</organism>
<comment type="caution">
    <text evidence="3">The sequence shown here is derived from an EMBL/GenBank/DDBJ whole genome shotgun (WGS) entry which is preliminary data.</text>
</comment>
<dbReference type="AlphaFoldDB" id="M3JY11"/>
<proteinExistence type="predicted"/>
<feature type="transmembrane region" description="Helical" evidence="1">
    <location>
        <begin position="105"/>
        <end position="125"/>
    </location>
</feature>
<keyword evidence="4" id="KW-1185">Reference proteome</keyword>
<accession>M3JY11</accession>
<name>M3JY11_CANMX</name>
<keyword evidence="1" id="KW-0812">Transmembrane</keyword>
<feature type="chain" id="PRO_5004035117" evidence="2">
    <location>
        <begin position="19"/>
        <end position="135"/>
    </location>
</feature>
<evidence type="ECO:0000313" key="4">
    <source>
        <dbReference type="Proteomes" id="UP000011777"/>
    </source>
</evidence>
<dbReference type="OMA" id="TVTEPCI"/>
<dbReference type="Proteomes" id="UP000011777">
    <property type="component" value="Unassembled WGS sequence"/>
</dbReference>
<evidence type="ECO:0000313" key="3">
    <source>
        <dbReference type="EMBL" id="EMG47865.1"/>
    </source>
</evidence>
<sequence>MQFSKIAAISALSTAALAVEYNSTVTEHVTITGYTTYCPYPTTITVTVCEEENICTEKEIPVEGPTTVTITEPCIVPSDVIAPTVAPVIPASNATTFEGNGNKNVAGALVGFAAIAAALIFRLLPKNVIRTCRLR</sequence>
<protein>
    <submittedName>
        <fullName evidence="3">Uncharacterized protein</fullName>
    </submittedName>
</protein>
<feature type="signal peptide" evidence="2">
    <location>
        <begin position="1"/>
        <end position="18"/>
    </location>
</feature>
<evidence type="ECO:0000256" key="2">
    <source>
        <dbReference type="SAM" id="SignalP"/>
    </source>
</evidence>
<dbReference type="OrthoDB" id="4026603at2759"/>
<reference evidence="3 4" key="1">
    <citation type="submission" date="2013-02" db="EMBL/GenBank/DDBJ databases">
        <title>Genome sequence of Candida maltosa Xu316, a potential industrial strain for xylitol and ethanol production.</title>
        <authorList>
            <person name="Yu J."/>
            <person name="Wang Q."/>
            <person name="Geng X."/>
            <person name="Bao W."/>
            <person name="He P."/>
            <person name="Cai J."/>
        </authorList>
    </citation>
    <scope>NUCLEOTIDE SEQUENCE [LARGE SCALE GENOMIC DNA]</scope>
    <source>
        <strain evidence="4">Xu316</strain>
    </source>
</reference>
<keyword evidence="1" id="KW-1133">Transmembrane helix</keyword>
<keyword evidence="2" id="KW-0732">Signal</keyword>
<gene>
    <name evidence="3" type="ORF">G210_1684</name>
</gene>
<keyword evidence="1" id="KW-0472">Membrane</keyword>
<evidence type="ECO:0000256" key="1">
    <source>
        <dbReference type="SAM" id="Phobius"/>
    </source>
</evidence>
<dbReference type="HOGENOM" id="CLU_119130_0_0_1"/>
<dbReference type="eggNOG" id="ENOG502RQ2F">
    <property type="taxonomic scope" value="Eukaryota"/>
</dbReference>
<dbReference type="EMBL" id="AOGT01001350">
    <property type="protein sequence ID" value="EMG47865.1"/>
    <property type="molecule type" value="Genomic_DNA"/>
</dbReference>